<dbReference type="InterPro" id="IPR041796">
    <property type="entry name" value="Mre11_N"/>
</dbReference>
<name>A0A233V533_FINMA</name>
<dbReference type="GO" id="GO:0004527">
    <property type="term" value="F:exonuclease activity"/>
    <property type="evidence" value="ECO:0007669"/>
    <property type="project" value="UniProtKB-KW"/>
</dbReference>
<dbReference type="Proteomes" id="UP000730862">
    <property type="component" value="Unassembled WGS sequence"/>
</dbReference>
<gene>
    <name evidence="4" type="ORF">B9N49_04015</name>
    <name evidence="3" type="ORF">KIA07_01760</name>
</gene>
<dbReference type="SUPFAM" id="SSF56300">
    <property type="entry name" value="Metallo-dependent phosphatases"/>
    <property type="match status" value="1"/>
</dbReference>
<comment type="caution">
    <text evidence="4">The sequence shown here is derived from an EMBL/GenBank/DDBJ whole genome shotgun (WGS) entry which is preliminary data.</text>
</comment>
<reference evidence="5" key="2">
    <citation type="submission" date="2017-04" db="EMBL/GenBank/DDBJ databases">
        <title>Finegoldia magna isolated from orthopedic joint implant-associated infections.</title>
        <authorList>
            <person name="Bjorklund S."/>
            <person name="Bruggemann H."/>
            <person name="Jensen A."/>
            <person name="Hellmark B."/>
            <person name="Soderquist B."/>
        </authorList>
    </citation>
    <scope>NUCLEOTIDE SEQUENCE [LARGE SCALE GENOMIC DNA]</scope>
    <source>
        <strain evidence="5">CCUG 54800</strain>
    </source>
</reference>
<dbReference type="InterPro" id="IPR029052">
    <property type="entry name" value="Metallo-depent_PP-like"/>
</dbReference>
<reference evidence="4" key="1">
    <citation type="journal article" date="2017" name="J. Clin. Microbiol.">
        <title>Finegoldia magna Isolated from Orthopedic Joint Implant-Associated Infections.</title>
        <authorList>
            <person name="Soderquist B."/>
            <person name="Bjorklund S."/>
            <person name="Hellmark B."/>
            <person name="Jensen A."/>
            <person name="Bruggemann H."/>
        </authorList>
    </citation>
    <scope>NUCLEOTIDE SEQUENCE</scope>
    <source>
        <strain evidence="4">CCUG 54800</strain>
    </source>
</reference>
<dbReference type="EMBL" id="JAHAIK010000003">
    <property type="protein sequence ID" value="MBS5964374.1"/>
    <property type="molecule type" value="Genomic_DNA"/>
</dbReference>
<feature type="domain" description="Calcineurin-like phosphoesterase" evidence="2">
    <location>
        <begin position="1"/>
        <end position="191"/>
    </location>
</feature>
<reference evidence="3" key="3">
    <citation type="submission" date="2021-02" db="EMBL/GenBank/DDBJ databases">
        <title>Infant gut strain persistence is associated with maternal origin, phylogeny, and functional potential including surface adhesion and iron acquisition.</title>
        <authorList>
            <person name="Lou Y.C."/>
        </authorList>
    </citation>
    <scope>NUCLEOTIDE SEQUENCE</scope>
    <source>
        <strain evidence="3">L3_058_000G1_dasL3_058_000G1_concoct_72</strain>
    </source>
</reference>
<dbReference type="InterPro" id="IPR050535">
    <property type="entry name" value="DNA_Repair-Maintenance_Comp"/>
</dbReference>
<evidence type="ECO:0000259" key="2">
    <source>
        <dbReference type="Pfam" id="PF00149"/>
    </source>
</evidence>
<dbReference type="Proteomes" id="UP000215413">
    <property type="component" value="Unassembled WGS sequence"/>
</dbReference>
<evidence type="ECO:0000256" key="1">
    <source>
        <dbReference type="ARBA" id="ARBA00022801"/>
    </source>
</evidence>
<dbReference type="RefSeq" id="WP_094205621.1">
    <property type="nucleotide sequence ID" value="NZ_JAHAIK010000003.1"/>
</dbReference>
<accession>A0A233V533</accession>
<dbReference type="PANTHER" id="PTHR30337:SF7">
    <property type="entry name" value="PHOSPHOESTERASE"/>
    <property type="match status" value="1"/>
</dbReference>
<dbReference type="EMBL" id="NDYC01000019">
    <property type="protein sequence ID" value="OXZ27499.1"/>
    <property type="molecule type" value="Genomic_DNA"/>
</dbReference>
<keyword evidence="1" id="KW-0378">Hydrolase</keyword>
<dbReference type="AlphaFoldDB" id="A0A233V533"/>
<proteinExistence type="predicted"/>
<keyword evidence="3" id="KW-0540">Nuclease</keyword>
<dbReference type="CDD" id="cd00840">
    <property type="entry name" value="MPP_Mre11_N"/>
    <property type="match status" value="1"/>
</dbReference>
<dbReference type="PANTHER" id="PTHR30337">
    <property type="entry name" value="COMPONENT OF ATP-DEPENDENT DSDNA EXONUCLEASE"/>
    <property type="match status" value="1"/>
</dbReference>
<dbReference type="Pfam" id="PF00149">
    <property type="entry name" value="Metallophos"/>
    <property type="match status" value="1"/>
</dbReference>
<sequence>MKFIHSADFHLGMKFEKSSIPQSMSKIRRQRIWTSVEKLIKYSIDENVDYIFLSGDLYNLENFSLSDMNRLMDLFSRTNSQICIIGGNHDPIYNDNLWDMVNISDNLNIFKKDTLEKIEFDDTDVYGISYNKNNYDFINIFDDLKLDKLKTNVLMIHSDLLNDNNCYMFFDQDKVNNLGFDYVALGHIHKPTIFNDKFVYPGSIEPLSFKEKGMHGAVIGSIVDNRLDIDFLDCSESNFNEFDYNISDKFSYYDLVGSLSKCLVEDKKNYIRINLKGQLEEGFDLDIDSLQESLKKYCEYVEIIDNTESNINLDKIYEFNRNNVLGYFIEETKNLDKEDPVVKRAINLGIKSLMENNL</sequence>
<evidence type="ECO:0000313" key="3">
    <source>
        <dbReference type="EMBL" id="MBS5964374.1"/>
    </source>
</evidence>
<dbReference type="InterPro" id="IPR004843">
    <property type="entry name" value="Calcineurin-like_PHP"/>
</dbReference>
<protein>
    <submittedName>
        <fullName evidence="3">DNA repair exonuclease</fullName>
    </submittedName>
    <submittedName>
        <fullName evidence="4">Phosphoesterase</fullName>
    </submittedName>
</protein>
<evidence type="ECO:0000313" key="4">
    <source>
        <dbReference type="EMBL" id="OXZ27499.1"/>
    </source>
</evidence>
<keyword evidence="3" id="KW-0269">Exonuclease</keyword>
<dbReference type="Gene3D" id="3.60.21.10">
    <property type="match status" value="1"/>
</dbReference>
<evidence type="ECO:0000313" key="5">
    <source>
        <dbReference type="Proteomes" id="UP000215413"/>
    </source>
</evidence>
<organism evidence="4 5">
    <name type="scientific">Finegoldia magna</name>
    <name type="common">Peptostreptococcus magnus</name>
    <dbReference type="NCBI Taxonomy" id="1260"/>
    <lineage>
        <taxon>Bacteria</taxon>
        <taxon>Bacillati</taxon>
        <taxon>Bacillota</taxon>
        <taxon>Tissierellia</taxon>
        <taxon>Tissierellales</taxon>
        <taxon>Peptoniphilaceae</taxon>
        <taxon>Finegoldia</taxon>
    </lineage>
</organism>